<evidence type="ECO:0000313" key="3">
    <source>
        <dbReference type="Proteomes" id="UP001320245"/>
    </source>
</evidence>
<comment type="caution">
    <text evidence="2">The sequence shown here is derived from an EMBL/GenBank/DDBJ whole genome shotgun (WGS) entry which is preliminary data.</text>
</comment>
<dbReference type="PANTHER" id="PTHR38167:SF1">
    <property type="entry name" value="C2H2-TYPE DOMAIN-CONTAINING PROTEIN"/>
    <property type="match status" value="1"/>
</dbReference>
<dbReference type="AlphaFoldDB" id="A0AAN9YDL5"/>
<dbReference type="Proteomes" id="UP001320245">
    <property type="component" value="Unassembled WGS sequence"/>
</dbReference>
<sequence>MDSDESREEWPEGFVWDCCDKFGTDWGCTKGHHCAVEGQRLKPTMDPSTVSDAGDENQGSEGIGDSDEEDETEEPTFLVSPTNWPHFQPQAYIEVGLNPGNMERIREATHAELRATTLTLCDDSHGDNDTKKRVLSHLRVLQHFRDVHLDGLTTTEQVREASETELRAVLLTICEDAIATRDQVLDYLRLLTHFKQLQADEEDVESSHDGKSDETSESTPDLSQGQLIGSTDIDDAPGSLEELSCINCERVFTEETNHPGLASGTVAPHALL</sequence>
<feature type="compositionally biased region" description="Basic and acidic residues" evidence="1">
    <location>
        <begin position="205"/>
        <end position="214"/>
    </location>
</feature>
<dbReference type="EMBL" id="JAJSPL020000026">
    <property type="protein sequence ID" value="KAK7738312.1"/>
    <property type="molecule type" value="Genomic_DNA"/>
</dbReference>
<feature type="compositionally biased region" description="Polar residues" evidence="1">
    <location>
        <begin position="217"/>
        <end position="229"/>
    </location>
</feature>
<name>A0AAN9YDL5_9PEZI</name>
<accession>A0AAN9YDL5</accession>
<protein>
    <submittedName>
        <fullName evidence="2">Uncharacterized protein</fullName>
    </submittedName>
</protein>
<organism evidence="2 3">
    <name type="scientific">Cytospora paraplurivora</name>
    <dbReference type="NCBI Taxonomy" id="2898453"/>
    <lineage>
        <taxon>Eukaryota</taxon>
        <taxon>Fungi</taxon>
        <taxon>Dikarya</taxon>
        <taxon>Ascomycota</taxon>
        <taxon>Pezizomycotina</taxon>
        <taxon>Sordariomycetes</taxon>
        <taxon>Sordariomycetidae</taxon>
        <taxon>Diaporthales</taxon>
        <taxon>Cytosporaceae</taxon>
        <taxon>Cytospora</taxon>
    </lineage>
</organism>
<dbReference type="PANTHER" id="PTHR38167">
    <property type="entry name" value="C2H2-TYPE DOMAIN-CONTAINING PROTEIN"/>
    <property type="match status" value="1"/>
</dbReference>
<gene>
    <name evidence="2" type="ORF">SLS53_006119</name>
</gene>
<feature type="region of interest" description="Disordered" evidence="1">
    <location>
        <begin position="199"/>
        <end position="233"/>
    </location>
</feature>
<evidence type="ECO:0000313" key="2">
    <source>
        <dbReference type="EMBL" id="KAK7738312.1"/>
    </source>
</evidence>
<proteinExistence type="predicted"/>
<feature type="compositionally biased region" description="Acidic residues" evidence="1">
    <location>
        <begin position="64"/>
        <end position="74"/>
    </location>
</feature>
<evidence type="ECO:0000256" key="1">
    <source>
        <dbReference type="SAM" id="MobiDB-lite"/>
    </source>
</evidence>
<feature type="region of interest" description="Disordered" evidence="1">
    <location>
        <begin position="37"/>
        <end position="83"/>
    </location>
</feature>
<keyword evidence="3" id="KW-1185">Reference proteome</keyword>
<reference evidence="2 3" key="1">
    <citation type="journal article" date="2023" name="PLoS ONE">
        <title>Cytospora paraplurivora sp. nov. isolated from orchards with fruit tree decline syndrome in Ontario, Canada.</title>
        <authorList>
            <person name="Ilyukhin E."/>
            <person name="Nguyen H.D.T."/>
            <person name="Castle A.J."/>
            <person name="Ellouze W."/>
        </authorList>
    </citation>
    <scope>NUCLEOTIDE SEQUENCE [LARGE SCALE GENOMIC DNA]</scope>
    <source>
        <strain evidence="2 3">FDS-564</strain>
    </source>
</reference>